<reference evidence="2" key="1">
    <citation type="submission" date="2020-05" db="EMBL/GenBank/DDBJ databases">
        <authorList>
            <person name="Chiriac C."/>
            <person name="Salcher M."/>
            <person name="Ghai R."/>
            <person name="Kavagutti S V."/>
        </authorList>
    </citation>
    <scope>NUCLEOTIDE SEQUENCE</scope>
</reference>
<proteinExistence type="predicted"/>
<keyword evidence="1" id="KW-0812">Transmembrane</keyword>
<evidence type="ECO:0000256" key="1">
    <source>
        <dbReference type="SAM" id="Phobius"/>
    </source>
</evidence>
<evidence type="ECO:0000313" key="2">
    <source>
        <dbReference type="EMBL" id="CAB5212674.1"/>
    </source>
</evidence>
<sequence>MNIEELKLVLETIRTLSGDASTAAYWYFGLGFAKDIIILFTLVGGAAWGIHKAMQAAGVGADEAFMRECRDALGIGCRGTLVGDERAATQQAIRKLIQESKK</sequence>
<dbReference type="EMBL" id="LR798234">
    <property type="protein sequence ID" value="CAB5212674.1"/>
    <property type="molecule type" value="Genomic_DNA"/>
</dbReference>
<organism evidence="2">
    <name type="scientific">uncultured Caudovirales phage</name>
    <dbReference type="NCBI Taxonomy" id="2100421"/>
    <lineage>
        <taxon>Viruses</taxon>
        <taxon>Duplodnaviria</taxon>
        <taxon>Heunggongvirae</taxon>
        <taxon>Uroviricota</taxon>
        <taxon>Caudoviricetes</taxon>
        <taxon>Peduoviridae</taxon>
        <taxon>Maltschvirus</taxon>
        <taxon>Maltschvirus maltsch</taxon>
    </lineage>
</organism>
<accession>A0A6J7WIJ8</accession>
<name>A0A6J7WIJ8_9CAUD</name>
<feature type="transmembrane region" description="Helical" evidence="1">
    <location>
        <begin position="24"/>
        <end position="48"/>
    </location>
</feature>
<protein>
    <submittedName>
        <fullName evidence="2">Uncharacterized protein</fullName>
    </submittedName>
</protein>
<keyword evidence="1" id="KW-1133">Transmembrane helix</keyword>
<keyword evidence="1" id="KW-0472">Membrane</keyword>
<gene>
    <name evidence="2" type="ORF">UFOVP189_36</name>
</gene>